<gene>
    <name evidence="4" type="ORF">EZS27_033412</name>
</gene>
<evidence type="ECO:0000256" key="2">
    <source>
        <dbReference type="SAM" id="Phobius"/>
    </source>
</evidence>
<dbReference type="EMBL" id="SNRY01004949">
    <property type="protein sequence ID" value="KAA6316254.1"/>
    <property type="molecule type" value="Genomic_DNA"/>
</dbReference>
<feature type="non-terminal residue" evidence="4">
    <location>
        <position position="1"/>
    </location>
</feature>
<dbReference type="AlphaFoldDB" id="A0A5J4Q5T2"/>
<dbReference type="Pfam" id="PF19904">
    <property type="entry name" value="DUF6377"/>
    <property type="match status" value="1"/>
</dbReference>
<keyword evidence="2" id="KW-0812">Transmembrane</keyword>
<feature type="coiled-coil region" evidence="1">
    <location>
        <begin position="128"/>
        <end position="165"/>
    </location>
</feature>
<feature type="transmembrane region" description="Helical" evidence="2">
    <location>
        <begin position="103"/>
        <end position="125"/>
    </location>
</feature>
<evidence type="ECO:0000313" key="4">
    <source>
        <dbReference type="EMBL" id="KAA6316254.1"/>
    </source>
</evidence>
<keyword evidence="2" id="KW-0472">Membrane</keyword>
<evidence type="ECO:0000256" key="1">
    <source>
        <dbReference type="SAM" id="Coils"/>
    </source>
</evidence>
<comment type="caution">
    <text evidence="4">The sequence shown here is derived from an EMBL/GenBank/DDBJ whole genome shotgun (WGS) entry which is preliminary data.</text>
</comment>
<accession>A0A5J4Q5T2</accession>
<dbReference type="InterPro" id="IPR045957">
    <property type="entry name" value="DUF6377"/>
</dbReference>
<organism evidence="4">
    <name type="scientific">termite gut metagenome</name>
    <dbReference type="NCBI Taxonomy" id="433724"/>
    <lineage>
        <taxon>unclassified sequences</taxon>
        <taxon>metagenomes</taxon>
        <taxon>organismal metagenomes</taxon>
    </lineage>
</organism>
<evidence type="ECO:0000259" key="3">
    <source>
        <dbReference type="Pfam" id="PF19904"/>
    </source>
</evidence>
<proteinExistence type="predicted"/>
<sequence>AMITYVLSDIYGHTGEKPLEKKYLAISSIYDLRAGIKEYIALRKLAILLYEENDIGRAYDYLKCSMEDAIFCNARFRSYAISQVLPIINATYDLKMKDEHNKLLFLIVVISVLVCILSVALLYIYKQLKILSNIRKSLKEMNEDLKAMNENLNAVNNKLSEANCVKEEYIGYLFTMCSSYINKLEDFRVKVNRKLKTGQAEDLYRITRSSSLVADEMKEFNKNFDTVFLNLYPDFVREFNSLLQDGEQITLKEGELLTPELRIFALIRLGINDSVKIASFLRYSVQTVYNYRLKTRNKAAVPKEEFSTAVGQIGQVRLQ</sequence>
<reference evidence="4" key="1">
    <citation type="submission" date="2019-03" db="EMBL/GenBank/DDBJ databases">
        <title>Single cell metagenomics reveals metabolic interactions within the superorganism composed of flagellate Streblomastix strix and complex community of Bacteroidetes bacteria on its surface.</title>
        <authorList>
            <person name="Treitli S.C."/>
            <person name="Kolisko M."/>
            <person name="Husnik F."/>
            <person name="Keeling P."/>
            <person name="Hampl V."/>
        </authorList>
    </citation>
    <scope>NUCLEOTIDE SEQUENCE</scope>
    <source>
        <strain evidence="4">STM</strain>
    </source>
</reference>
<feature type="domain" description="DUF6377" evidence="3">
    <location>
        <begin position="31"/>
        <end position="278"/>
    </location>
</feature>
<keyword evidence="2" id="KW-1133">Transmembrane helix</keyword>
<name>A0A5J4Q5T2_9ZZZZ</name>
<keyword evidence="1" id="KW-0175">Coiled coil</keyword>
<protein>
    <recommendedName>
        <fullName evidence="3">DUF6377 domain-containing protein</fullName>
    </recommendedName>
</protein>